<protein>
    <submittedName>
        <fullName evidence="1">Uncharacterized protein</fullName>
    </submittedName>
</protein>
<organism evidence="1 2">
    <name type="scientific">Yersinia pestis PY-08</name>
    <dbReference type="NCBI Taxonomy" id="992134"/>
    <lineage>
        <taxon>Bacteria</taxon>
        <taxon>Pseudomonadati</taxon>
        <taxon>Pseudomonadota</taxon>
        <taxon>Gammaproteobacteria</taxon>
        <taxon>Enterobacterales</taxon>
        <taxon>Yersiniaceae</taxon>
        <taxon>Yersinia</taxon>
    </lineage>
</organism>
<comment type="caution">
    <text evidence="1">The sequence shown here is derived from an EMBL/GenBank/DDBJ whole genome shotgun (WGS) entry which is preliminary data.</text>
</comment>
<dbReference type="Proteomes" id="UP000003231">
    <property type="component" value="Unassembled WGS sequence"/>
</dbReference>
<dbReference type="AlphaFoldDB" id="A0AB72ZFI2"/>
<feature type="non-terminal residue" evidence="1">
    <location>
        <position position="35"/>
    </location>
</feature>
<name>A0AB72ZFI2_YERPE</name>
<sequence>MFRAQQKPHAFGMGSSLQRVISVFRAQQKPHALGM</sequence>
<evidence type="ECO:0000313" key="1">
    <source>
        <dbReference type="EMBL" id="EIR14966.1"/>
    </source>
</evidence>
<dbReference type="EMBL" id="AKRT01000411">
    <property type="protein sequence ID" value="EIR14966.1"/>
    <property type="molecule type" value="Genomic_DNA"/>
</dbReference>
<reference evidence="1 2" key="1">
    <citation type="submission" date="2012-05" db="EMBL/GenBank/DDBJ databases">
        <title>Genome sequence of Yersinia Pestis PY-08.</title>
        <authorList>
            <person name="Santana-Cruz I."/>
            <person name="Sengamalay N."/>
            <person name="McCracken C."/>
            <person name="Daugherty S.C."/>
            <person name="Maroo A."/>
            <person name="Vara P.G."/>
            <person name="Tallon L.J."/>
            <person name="Sadzewicz L."/>
            <person name="Vinetz J.M."/>
            <person name="Cespedes Zambrano M.J."/>
            <person name="Fraser-Liggett C.M."/>
            <person name="Tettelin H."/>
        </authorList>
    </citation>
    <scope>NUCLEOTIDE SEQUENCE [LARGE SCALE GENOMIC DNA]</scope>
    <source>
        <strain evidence="1 2">PY-08</strain>
    </source>
</reference>
<evidence type="ECO:0000313" key="2">
    <source>
        <dbReference type="Proteomes" id="UP000003231"/>
    </source>
</evidence>
<proteinExistence type="predicted"/>
<accession>A0AB72ZFI2</accession>
<gene>
    <name evidence="1" type="ORF">YPPY08_3765</name>
</gene>